<evidence type="ECO:0000256" key="8">
    <source>
        <dbReference type="ARBA" id="ARBA00023136"/>
    </source>
</evidence>
<sequence>MISKCLIFQAEPNDQAEMDQFRTSNRKEFLSRAEDVADDILRRTKHILPHVARLCLVSTFIEDGIRMYFQWDDQRAFMQESWNTGWFLGTLFVVFNLFGQLVPVTMVMLRKKVPIACAMLAGVVVMQTICYHILWDIKFLARNISVAGGLLLLLAETQEENKSLFAGVPQIGDQNKPKSFLLLAGRVLLIFMFLSLMRFEMSFVQVLELMVGGVLMTLVTVGYKTKLSALVLVVWLFLLNLYLNPWWSIPSDRFYRDFMKYDFFQTLSVIGGLLLVVAFGPGGVSMDDYKKRW</sequence>
<evidence type="ECO:0000256" key="3">
    <source>
        <dbReference type="ARBA" id="ARBA00022448"/>
    </source>
</evidence>
<keyword evidence="6" id="KW-0653">Protein transport</keyword>
<keyword evidence="7 9" id="KW-1133">Transmembrane helix</keyword>
<dbReference type="InterPro" id="IPR002995">
    <property type="entry name" value="Surf4"/>
</dbReference>
<comment type="subcellular location">
    <subcellularLocation>
        <location evidence="1">Endoplasmic reticulum membrane</location>
        <topology evidence="1">Multi-pass membrane protein</topology>
    </subcellularLocation>
</comment>
<evidence type="ECO:0000313" key="10">
    <source>
        <dbReference type="Proteomes" id="UP000887566"/>
    </source>
</evidence>
<keyword evidence="10" id="KW-1185">Reference proteome</keyword>
<feature type="transmembrane region" description="Helical" evidence="9">
    <location>
        <begin position="115"/>
        <end position="134"/>
    </location>
</feature>
<keyword evidence="5" id="KW-0256">Endoplasmic reticulum</keyword>
<reference evidence="11" key="1">
    <citation type="submission" date="2022-11" db="UniProtKB">
        <authorList>
            <consortium name="WormBaseParasite"/>
        </authorList>
    </citation>
    <scope>IDENTIFICATION</scope>
</reference>
<dbReference type="Proteomes" id="UP000887566">
    <property type="component" value="Unplaced"/>
</dbReference>
<dbReference type="GO" id="GO:0007030">
    <property type="term" value="P:Golgi organization"/>
    <property type="evidence" value="ECO:0007669"/>
    <property type="project" value="TreeGrafter"/>
</dbReference>
<dbReference type="WBParaSite" id="PSAMB.scaffold1498size30661.g13477.t1">
    <property type="protein sequence ID" value="PSAMB.scaffold1498size30661.g13477.t1"/>
    <property type="gene ID" value="PSAMB.scaffold1498size30661.g13477"/>
</dbReference>
<feature type="transmembrane region" description="Helical" evidence="9">
    <location>
        <begin position="86"/>
        <end position="108"/>
    </location>
</feature>
<keyword evidence="3" id="KW-0813">Transport</keyword>
<dbReference type="PANTHER" id="PTHR23427">
    <property type="entry name" value="SURFEIT LOCUS PROTEIN"/>
    <property type="match status" value="1"/>
</dbReference>
<dbReference type="PANTHER" id="PTHR23427:SF1">
    <property type="entry name" value="SURFEIT LOCUS PROTEIN 4"/>
    <property type="match status" value="1"/>
</dbReference>
<dbReference type="Pfam" id="PF02077">
    <property type="entry name" value="SURF4"/>
    <property type="match status" value="1"/>
</dbReference>
<feature type="transmembrane region" description="Helical" evidence="9">
    <location>
        <begin position="203"/>
        <end position="220"/>
    </location>
</feature>
<comment type="similarity">
    <text evidence="2">Belongs to the SURF4 family.</text>
</comment>
<dbReference type="PROSITE" id="PS01339">
    <property type="entry name" value="SURF4"/>
    <property type="match status" value="1"/>
</dbReference>
<evidence type="ECO:0000256" key="4">
    <source>
        <dbReference type="ARBA" id="ARBA00022692"/>
    </source>
</evidence>
<evidence type="ECO:0000256" key="2">
    <source>
        <dbReference type="ARBA" id="ARBA00006945"/>
    </source>
</evidence>
<accession>A0A914V383</accession>
<feature type="transmembrane region" description="Helical" evidence="9">
    <location>
        <begin position="263"/>
        <end position="284"/>
    </location>
</feature>
<keyword evidence="8 9" id="KW-0472">Membrane</keyword>
<proteinExistence type="inferred from homology"/>
<dbReference type="GO" id="GO:0005793">
    <property type="term" value="C:endoplasmic reticulum-Golgi intermediate compartment"/>
    <property type="evidence" value="ECO:0007669"/>
    <property type="project" value="TreeGrafter"/>
</dbReference>
<name>A0A914V383_9BILA</name>
<dbReference type="GO" id="GO:0005789">
    <property type="term" value="C:endoplasmic reticulum membrane"/>
    <property type="evidence" value="ECO:0007669"/>
    <property type="project" value="UniProtKB-SubCell"/>
</dbReference>
<feature type="transmembrane region" description="Helical" evidence="9">
    <location>
        <begin position="179"/>
        <end position="197"/>
    </location>
</feature>
<evidence type="ECO:0000256" key="5">
    <source>
        <dbReference type="ARBA" id="ARBA00022824"/>
    </source>
</evidence>
<feature type="transmembrane region" description="Helical" evidence="9">
    <location>
        <begin position="227"/>
        <end position="243"/>
    </location>
</feature>
<dbReference type="InterPro" id="IPR045214">
    <property type="entry name" value="Surf1/Surf4"/>
</dbReference>
<evidence type="ECO:0000256" key="6">
    <source>
        <dbReference type="ARBA" id="ARBA00022927"/>
    </source>
</evidence>
<evidence type="ECO:0000313" key="11">
    <source>
        <dbReference type="WBParaSite" id="PSAMB.scaffold1498size30661.g13477.t1"/>
    </source>
</evidence>
<evidence type="ECO:0000256" key="7">
    <source>
        <dbReference type="ARBA" id="ARBA00022989"/>
    </source>
</evidence>
<dbReference type="AlphaFoldDB" id="A0A914V383"/>
<evidence type="ECO:0000256" key="1">
    <source>
        <dbReference type="ARBA" id="ARBA00004477"/>
    </source>
</evidence>
<protein>
    <submittedName>
        <fullName evidence="11">Uncharacterized protein</fullName>
    </submittedName>
</protein>
<evidence type="ECO:0000256" key="9">
    <source>
        <dbReference type="SAM" id="Phobius"/>
    </source>
</evidence>
<organism evidence="10 11">
    <name type="scientific">Plectus sambesii</name>
    <dbReference type="NCBI Taxonomy" id="2011161"/>
    <lineage>
        <taxon>Eukaryota</taxon>
        <taxon>Metazoa</taxon>
        <taxon>Ecdysozoa</taxon>
        <taxon>Nematoda</taxon>
        <taxon>Chromadorea</taxon>
        <taxon>Plectida</taxon>
        <taxon>Plectina</taxon>
        <taxon>Plectoidea</taxon>
        <taxon>Plectidae</taxon>
        <taxon>Plectus</taxon>
    </lineage>
</organism>
<dbReference type="GO" id="GO:0015031">
    <property type="term" value="P:protein transport"/>
    <property type="evidence" value="ECO:0007669"/>
    <property type="project" value="UniProtKB-KW"/>
</dbReference>
<keyword evidence="4 9" id="KW-0812">Transmembrane</keyword>